<dbReference type="EMBL" id="CP048914">
    <property type="protein sequence ID" value="QMS84848.1"/>
    <property type="molecule type" value="Genomic_DNA"/>
</dbReference>
<dbReference type="KEGG" id="xcl:G4Z02_03465"/>
<dbReference type="PANTHER" id="PTHR43312:SF1">
    <property type="entry name" value="NADP-DEPENDENT OXIDOREDUCTASE DOMAIN-CONTAINING PROTEIN"/>
    <property type="match status" value="1"/>
</dbReference>
<dbReference type="InterPro" id="IPR023210">
    <property type="entry name" value="NADP_OxRdtase_dom"/>
</dbReference>
<dbReference type="InterPro" id="IPR036812">
    <property type="entry name" value="NAD(P)_OxRdtase_dom_sf"/>
</dbReference>
<dbReference type="AlphaFoldDB" id="A0A7L7KSU6"/>
<dbReference type="RefSeq" id="WP_258878469.1">
    <property type="nucleotide sequence ID" value="NZ_CP048914.1"/>
</dbReference>
<dbReference type="SUPFAM" id="SSF51430">
    <property type="entry name" value="NAD(P)-linked oxidoreductase"/>
    <property type="match status" value="1"/>
</dbReference>
<dbReference type="Proteomes" id="UP000514720">
    <property type="component" value="Chromosome"/>
</dbReference>
<dbReference type="CDD" id="cd19086">
    <property type="entry name" value="AKR_AKR11C1"/>
    <property type="match status" value="1"/>
</dbReference>
<evidence type="ECO:0000313" key="2">
    <source>
        <dbReference type="EMBL" id="QMS84848.1"/>
    </source>
</evidence>
<evidence type="ECO:0000313" key="3">
    <source>
        <dbReference type="Proteomes" id="UP000514720"/>
    </source>
</evidence>
<keyword evidence="3" id="KW-1185">Reference proteome</keyword>
<reference evidence="2 3" key="1">
    <citation type="submission" date="2020-02" db="EMBL/GenBank/DDBJ databases">
        <authorList>
            <person name="Zheng R.K."/>
            <person name="Sun C.M."/>
        </authorList>
    </citation>
    <scope>NUCLEOTIDE SEQUENCE [LARGE SCALE GENOMIC DNA]</scope>
    <source>
        <strain evidence="3">zrk13</strain>
    </source>
</reference>
<feature type="domain" description="NADP-dependent oxidoreductase" evidence="1">
    <location>
        <begin position="15"/>
        <end position="315"/>
    </location>
</feature>
<gene>
    <name evidence="2" type="ORF">G4Z02_03465</name>
</gene>
<dbReference type="Gene3D" id="3.20.20.100">
    <property type="entry name" value="NADP-dependent oxidoreductase domain"/>
    <property type="match status" value="1"/>
</dbReference>
<proteinExistence type="predicted"/>
<dbReference type="Pfam" id="PF00248">
    <property type="entry name" value="Aldo_ket_red"/>
    <property type="match status" value="1"/>
</dbReference>
<dbReference type="PANTHER" id="PTHR43312">
    <property type="entry name" value="D-THREO-ALDOSE 1-DEHYDROGENASE"/>
    <property type="match status" value="1"/>
</dbReference>
<protein>
    <submittedName>
        <fullName evidence="2">Aldo/keto reductase</fullName>
    </submittedName>
</protein>
<accession>A0A7L7KSU6</accession>
<name>A0A7L7KSU6_9MOLU</name>
<organism evidence="2 3">
    <name type="scientific">Candidatus Xianfuyuplasma coldseepsis</name>
    <dbReference type="NCBI Taxonomy" id="2782163"/>
    <lineage>
        <taxon>Bacteria</taxon>
        <taxon>Bacillati</taxon>
        <taxon>Mycoplasmatota</taxon>
        <taxon>Mollicutes</taxon>
        <taxon>Candidatus Izemoplasmatales</taxon>
        <taxon>Candidatus Izemoplasmataceae</taxon>
        <taxon>Candidatus Xianfuyuplasma</taxon>
    </lineage>
</organism>
<sequence>MKKRRFGKTDVMVSEISLGTWQLGSKWGDPFDAKVAQETLEGATAQDINCYDTADVYQGGASEEAIGQYIKTLDEKPFVITKTGRRLNPHVAEGYNEENIRYFIDDSRKRLDVESLDMVLLHCPPTDVYYNPDVFKLLDTLKEEGKITHYGVSIEKVEEGLKAMEYEGVAAIEVIFNMFRLRPLELLFEQAKKNDVAIIVRVPLASGLLTGKYTKKTTFSPGDHRTFNRNGEAFDKGETFSGVDYELGLEAVEELKKVFPNQNLAQIALRWILMFDAVSTVIPGASKAEHIISNAEAAELPPLTKKQMKAVEDIYNKYIKDPVHYLW</sequence>
<evidence type="ECO:0000259" key="1">
    <source>
        <dbReference type="Pfam" id="PF00248"/>
    </source>
</evidence>
<dbReference type="InterPro" id="IPR053135">
    <property type="entry name" value="AKR2_Oxidoreductase"/>
</dbReference>